<dbReference type="InterPro" id="IPR050065">
    <property type="entry name" value="GlmU-like"/>
</dbReference>
<keyword evidence="2" id="KW-0012">Acyltransferase</keyword>
<dbReference type="InterPro" id="IPR011004">
    <property type="entry name" value="Trimer_LpxA-like_sf"/>
</dbReference>
<protein>
    <submittedName>
        <fullName evidence="3">GlmU family protein</fullName>
    </submittedName>
</protein>
<evidence type="ECO:0000256" key="2">
    <source>
        <dbReference type="ARBA" id="ARBA00023315"/>
    </source>
</evidence>
<comment type="caution">
    <text evidence="3">The sequence shown here is derived from an EMBL/GenBank/DDBJ whole genome shotgun (WGS) entry which is preliminary data.</text>
</comment>
<keyword evidence="4" id="KW-1185">Reference proteome</keyword>
<keyword evidence="1" id="KW-0808">Transferase</keyword>
<dbReference type="Proteomes" id="UP001319180">
    <property type="component" value="Unassembled WGS sequence"/>
</dbReference>
<proteinExistence type="predicted"/>
<sequence>MNVILFDDPSIRTALLPFTFTRPVACIRTGILTIQEKWERRLNTKVSFRTEAYLQQKFPFHTTAQDLLINGAVCPDQTLVDTIKALPAQYFLVKDDMLLAANQPAGAMTQQNTIEYAHPVTVIDRTWKIFLSNAAQIKLDFALITAGRTSAPITDPHTIVYGPKENIFLEEGVHLRACVLSAENGPIYLGRDSMIQEGAVVRGSFALGEGAHINVGAKIRGDSSIGPYSKMGGEVSNVVVFGYSNKAHDGFLGNAVLGEWCNLGAGTNASNMKNNYDKVRPWNHALNGPEATDLMFCGLMMGDHSKAGINTMFNTGTVVDVCANVFGAGFPPAHIPSFAWGGGEGLVTHTLSKALETAGRVLGRRNVTLGDVDKAILRHIFDTTAQSRAWEKM</sequence>
<name>A0AAP2GET5_9BACT</name>
<dbReference type="PANTHER" id="PTHR43584">
    <property type="entry name" value="NUCLEOTIDYL TRANSFERASE"/>
    <property type="match status" value="1"/>
</dbReference>
<dbReference type="GO" id="GO:0016779">
    <property type="term" value="F:nucleotidyltransferase activity"/>
    <property type="evidence" value="ECO:0007669"/>
    <property type="project" value="UniProtKB-ARBA"/>
</dbReference>
<evidence type="ECO:0000256" key="1">
    <source>
        <dbReference type="ARBA" id="ARBA00022679"/>
    </source>
</evidence>
<evidence type="ECO:0000313" key="3">
    <source>
        <dbReference type="EMBL" id="MBT1688747.1"/>
    </source>
</evidence>
<organism evidence="3 4">
    <name type="scientific">Dawidia soli</name>
    <dbReference type="NCBI Taxonomy" id="2782352"/>
    <lineage>
        <taxon>Bacteria</taxon>
        <taxon>Pseudomonadati</taxon>
        <taxon>Bacteroidota</taxon>
        <taxon>Cytophagia</taxon>
        <taxon>Cytophagales</taxon>
        <taxon>Chryseotaleaceae</taxon>
        <taxon>Dawidia</taxon>
    </lineage>
</organism>
<evidence type="ECO:0000313" key="4">
    <source>
        <dbReference type="Proteomes" id="UP001319180"/>
    </source>
</evidence>
<dbReference type="Gene3D" id="2.160.10.10">
    <property type="entry name" value="Hexapeptide repeat proteins"/>
    <property type="match status" value="1"/>
</dbReference>
<dbReference type="SUPFAM" id="SSF51161">
    <property type="entry name" value="Trimeric LpxA-like enzymes"/>
    <property type="match status" value="1"/>
</dbReference>
<dbReference type="InterPro" id="IPR023917">
    <property type="entry name" value="Bifunctiontional_GlmU_bac-type"/>
</dbReference>
<dbReference type="NCBIfam" id="TIGR03991">
    <property type="entry name" value="alt_bact_glmU"/>
    <property type="match status" value="1"/>
</dbReference>
<dbReference type="GO" id="GO:0016746">
    <property type="term" value="F:acyltransferase activity"/>
    <property type="evidence" value="ECO:0007669"/>
    <property type="project" value="UniProtKB-KW"/>
</dbReference>
<dbReference type="EMBL" id="JAHESC010000030">
    <property type="protein sequence ID" value="MBT1688747.1"/>
    <property type="molecule type" value="Genomic_DNA"/>
</dbReference>
<dbReference type="AlphaFoldDB" id="A0AAP2GET5"/>
<dbReference type="Pfam" id="PF13562">
    <property type="entry name" value="NTP_transf_4"/>
    <property type="match status" value="1"/>
</dbReference>
<reference evidence="3 4" key="1">
    <citation type="submission" date="2021-05" db="EMBL/GenBank/DDBJ databases">
        <title>A Polyphasic approach of four new species of the genus Ohtaekwangia: Ohtaekwangia histidinii sp. nov., Ohtaekwangia cretensis sp. nov., Ohtaekwangia indiensis sp. nov., Ohtaekwangia reichenbachii sp. nov. from diverse environment.</title>
        <authorList>
            <person name="Octaviana S."/>
        </authorList>
    </citation>
    <scope>NUCLEOTIDE SEQUENCE [LARGE SCALE GENOMIC DNA]</scope>
    <source>
        <strain evidence="3 4">PWU37</strain>
    </source>
</reference>
<accession>A0AAP2GET5</accession>
<gene>
    <name evidence="3" type="ORF">KK078_19410</name>
</gene>